<evidence type="ECO:0000313" key="1">
    <source>
        <dbReference type="EMBL" id="KAH3726716.1"/>
    </source>
</evidence>
<dbReference type="AlphaFoldDB" id="A0A9D4HPY2"/>
<organism evidence="1 2">
    <name type="scientific">Dreissena polymorpha</name>
    <name type="common">Zebra mussel</name>
    <name type="synonym">Mytilus polymorpha</name>
    <dbReference type="NCBI Taxonomy" id="45954"/>
    <lineage>
        <taxon>Eukaryota</taxon>
        <taxon>Metazoa</taxon>
        <taxon>Spiralia</taxon>
        <taxon>Lophotrochozoa</taxon>
        <taxon>Mollusca</taxon>
        <taxon>Bivalvia</taxon>
        <taxon>Autobranchia</taxon>
        <taxon>Heteroconchia</taxon>
        <taxon>Euheterodonta</taxon>
        <taxon>Imparidentia</taxon>
        <taxon>Neoheterodontei</taxon>
        <taxon>Myida</taxon>
        <taxon>Dreissenoidea</taxon>
        <taxon>Dreissenidae</taxon>
        <taxon>Dreissena</taxon>
    </lineage>
</organism>
<reference evidence="1" key="2">
    <citation type="submission" date="2020-11" db="EMBL/GenBank/DDBJ databases">
        <authorList>
            <person name="McCartney M.A."/>
            <person name="Auch B."/>
            <person name="Kono T."/>
            <person name="Mallez S."/>
            <person name="Becker A."/>
            <person name="Gohl D.M."/>
            <person name="Silverstein K.A.T."/>
            <person name="Koren S."/>
            <person name="Bechman K.B."/>
            <person name="Herman A."/>
            <person name="Abrahante J.E."/>
            <person name="Garbe J."/>
        </authorList>
    </citation>
    <scope>NUCLEOTIDE SEQUENCE</scope>
    <source>
        <strain evidence="1">Duluth1</strain>
        <tissue evidence="1">Whole animal</tissue>
    </source>
</reference>
<reference evidence="1" key="1">
    <citation type="journal article" date="2019" name="bioRxiv">
        <title>The Genome of the Zebra Mussel, Dreissena polymorpha: A Resource for Invasive Species Research.</title>
        <authorList>
            <person name="McCartney M.A."/>
            <person name="Auch B."/>
            <person name="Kono T."/>
            <person name="Mallez S."/>
            <person name="Zhang Y."/>
            <person name="Obille A."/>
            <person name="Becker A."/>
            <person name="Abrahante J.E."/>
            <person name="Garbe J."/>
            <person name="Badalamenti J.P."/>
            <person name="Herman A."/>
            <person name="Mangelson H."/>
            <person name="Liachko I."/>
            <person name="Sullivan S."/>
            <person name="Sone E.D."/>
            <person name="Koren S."/>
            <person name="Silverstein K.A.T."/>
            <person name="Beckman K.B."/>
            <person name="Gohl D.M."/>
        </authorList>
    </citation>
    <scope>NUCLEOTIDE SEQUENCE</scope>
    <source>
        <strain evidence="1">Duluth1</strain>
        <tissue evidence="1">Whole animal</tissue>
    </source>
</reference>
<dbReference type="Proteomes" id="UP000828390">
    <property type="component" value="Unassembled WGS sequence"/>
</dbReference>
<dbReference type="EMBL" id="JAIWYP010000012">
    <property type="protein sequence ID" value="KAH3726716.1"/>
    <property type="molecule type" value="Genomic_DNA"/>
</dbReference>
<protein>
    <submittedName>
        <fullName evidence="1">Uncharacterized protein</fullName>
    </submittedName>
</protein>
<accession>A0A9D4HPY2</accession>
<sequence length="62" mass="7340">MQRLKLTVNNYHGQSYFETYVNGSDENRISLNRSVIRSVMKYFHLKALNTCTLRIRSLLLTM</sequence>
<evidence type="ECO:0000313" key="2">
    <source>
        <dbReference type="Proteomes" id="UP000828390"/>
    </source>
</evidence>
<proteinExistence type="predicted"/>
<comment type="caution">
    <text evidence="1">The sequence shown here is derived from an EMBL/GenBank/DDBJ whole genome shotgun (WGS) entry which is preliminary data.</text>
</comment>
<name>A0A9D4HPY2_DREPO</name>
<keyword evidence="2" id="KW-1185">Reference proteome</keyword>
<gene>
    <name evidence="1" type="ORF">DPMN_052585</name>
</gene>